<reference evidence="9" key="1">
    <citation type="journal article" date="2015" name="Proc. Natl. Acad. Sci. U.S.A.">
        <title>Genome sequence of the Asian Tiger mosquito, Aedes albopictus, reveals insights into its biology, genetics, and evolution.</title>
        <authorList>
            <person name="Chen X.G."/>
            <person name="Jiang X."/>
            <person name="Gu J."/>
            <person name="Xu M."/>
            <person name="Wu Y."/>
            <person name="Deng Y."/>
            <person name="Zhang C."/>
            <person name="Bonizzoni M."/>
            <person name="Dermauw W."/>
            <person name="Vontas J."/>
            <person name="Armbruster P."/>
            <person name="Huang X."/>
            <person name="Yang Y."/>
            <person name="Zhang H."/>
            <person name="He W."/>
            <person name="Peng H."/>
            <person name="Liu Y."/>
            <person name="Wu K."/>
            <person name="Chen J."/>
            <person name="Lirakis M."/>
            <person name="Topalis P."/>
            <person name="Van Leeuwen T."/>
            <person name="Hall A.B."/>
            <person name="Jiang X."/>
            <person name="Thorpe C."/>
            <person name="Mueller R.L."/>
            <person name="Sun C."/>
            <person name="Waterhouse R.M."/>
            <person name="Yan G."/>
            <person name="Tu Z.J."/>
            <person name="Fang X."/>
            <person name="James A.A."/>
        </authorList>
    </citation>
    <scope>NUCLEOTIDE SEQUENCE [LARGE SCALE GENOMIC DNA]</scope>
    <source>
        <strain evidence="9">Foshan</strain>
    </source>
</reference>
<evidence type="ECO:0000256" key="3">
    <source>
        <dbReference type="ARBA" id="ARBA00022763"/>
    </source>
</evidence>
<evidence type="ECO:0000256" key="6">
    <source>
        <dbReference type="SAM" id="MobiDB-lite"/>
    </source>
</evidence>
<reference evidence="8" key="2">
    <citation type="submission" date="2025-05" db="UniProtKB">
        <authorList>
            <consortium name="EnsemblMetazoa"/>
        </authorList>
    </citation>
    <scope>IDENTIFICATION</scope>
    <source>
        <strain evidence="8">Foshan</strain>
    </source>
</reference>
<feature type="compositionally biased region" description="Basic and acidic residues" evidence="6">
    <location>
        <begin position="158"/>
        <end position="169"/>
    </location>
</feature>
<keyword evidence="4" id="KW-0234">DNA repair</keyword>
<dbReference type="InterPro" id="IPR036866">
    <property type="entry name" value="RibonucZ/Hydroxyglut_hydro"/>
</dbReference>
<evidence type="ECO:0000256" key="1">
    <source>
        <dbReference type="ARBA" id="ARBA00004123"/>
    </source>
</evidence>
<dbReference type="EnsemblMetazoa" id="AALFPA23_004880.R6070">
    <property type="protein sequence ID" value="AALFPA23_004880.P6070"/>
    <property type="gene ID" value="AALFPA23_004880"/>
</dbReference>
<evidence type="ECO:0000313" key="8">
    <source>
        <dbReference type="EnsemblMetazoa" id="AALFPA23_004880.P6070"/>
    </source>
</evidence>
<feature type="region of interest" description="Disordered" evidence="6">
    <location>
        <begin position="306"/>
        <end position="360"/>
    </location>
</feature>
<dbReference type="Gene3D" id="3.40.50.12650">
    <property type="match status" value="1"/>
</dbReference>
<dbReference type="SMART" id="SM00849">
    <property type="entry name" value="Lactamase_B"/>
    <property type="match status" value="1"/>
</dbReference>
<keyword evidence="9" id="KW-1185">Reference proteome</keyword>
<dbReference type="PANTHER" id="PTHR23240:SF6">
    <property type="entry name" value="DNA CROSS-LINK REPAIR 1A PROTEIN"/>
    <property type="match status" value="1"/>
</dbReference>
<keyword evidence="5" id="KW-0539">Nucleus</keyword>
<dbReference type="GeneID" id="115267435"/>
<evidence type="ECO:0000256" key="2">
    <source>
        <dbReference type="ARBA" id="ARBA00010304"/>
    </source>
</evidence>
<protein>
    <recommendedName>
        <fullName evidence="7">Metallo-beta-lactamase domain-containing protein</fullName>
    </recommendedName>
</protein>
<dbReference type="Gene3D" id="3.60.15.10">
    <property type="entry name" value="Ribonuclease Z/Hydroxyacylglutathione hydrolase-like"/>
    <property type="match status" value="1"/>
</dbReference>
<evidence type="ECO:0000313" key="9">
    <source>
        <dbReference type="Proteomes" id="UP000069940"/>
    </source>
</evidence>
<organism evidence="8 9">
    <name type="scientific">Aedes albopictus</name>
    <name type="common">Asian tiger mosquito</name>
    <name type="synonym">Stegomyia albopicta</name>
    <dbReference type="NCBI Taxonomy" id="7160"/>
    <lineage>
        <taxon>Eukaryota</taxon>
        <taxon>Metazoa</taxon>
        <taxon>Ecdysozoa</taxon>
        <taxon>Arthropoda</taxon>
        <taxon>Hexapoda</taxon>
        <taxon>Insecta</taxon>
        <taxon>Pterygota</taxon>
        <taxon>Neoptera</taxon>
        <taxon>Endopterygota</taxon>
        <taxon>Diptera</taxon>
        <taxon>Nematocera</taxon>
        <taxon>Culicoidea</taxon>
        <taxon>Culicidae</taxon>
        <taxon>Culicinae</taxon>
        <taxon>Aedini</taxon>
        <taxon>Aedes</taxon>
        <taxon>Stegomyia</taxon>
    </lineage>
</organism>
<dbReference type="PANTHER" id="PTHR23240">
    <property type="entry name" value="DNA CROSS-LINK REPAIR PROTEIN PSO2/SNM1-RELATED"/>
    <property type="match status" value="1"/>
</dbReference>
<dbReference type="InterPro" id="IPR011084">
    <property type="entry name" value="DRMBL"/>
</dbReference>
<feature type="region of interest" description="Disordered" evidence="6">
    <location>
        <begin position="106"/>
        <end position="175"/>
    </location>
</feature>
<evidence type="ECO:0000256" key="4">
    <source>
        <dbReference type="ARBA" id="ARBA00023204"/>
    </source>
</evidence>
<dbReference type="InterPro" id="IPR001279">
    <property type="entry name" value="Metallo-B-lactamas"/>
</dbReference>
<dbReference type="CDD" id="cd16273">
    <property type="entry name" value="SNM1A-1C-like_MBL-fold"/>
    <property type="match status" value="1"/>
</dbReference>
<comment type="similarity">
    <text evidence="2">Belongs to the DNA repair metallo-beta-lactamase (DRMBL) family.</text>
</comment>
<dbReference type="Proteomes" id="UP000069940">
    <property type="component" value="Unassembled WGS sequence"/>
</dbReference>
<feature type="compositionally biased region" description="Polar residues" evidence="6">
    <location>
        <begin position="136"/>
        <end position="156"/>
    </location>
</feature>
<feature type="compositionally biased region" description="Basic and acidic residues" evidence="6">
    <location>
        <begin position="764"/>
        <end position="777"/>
    </location>
</feature>
<dbReference type="RefSeq" id="XP_062698357.1">
    <property type="nucleotide sequence ID" value="XM_062842373.1"/>
</dbReference>
<comment type="subcellular location">
    <subcellularLocation>
        <location evidence="1">Nucleus</location>
    </subcellularLocation>
</comment>
<accession>A0ABM1Y1Q1</accession>
<proteinExistence type="inferred from homology"/>
<feature type="compositionally biased region" description="Polar residues" evidence="6">
    <location>
        <begin position="749"/>
        <end position="763"/>
    </location>
</feature>
<feature type="compositionally biased region" description="Polar residues" evidence="6">
    <location>
        <begin position="310"/>
        <end position="324"/>
    </location>
</feature>
<name>A0ABM1Y1Q1_AEDAL</name>
<keyword evidence="3" id="KW-0227">DNA damage</keyword>
<evidence type="ECO:0000256" key="5">
    <source>
        <dbReference type="ARBA" id="ARBA00023242"/>
    </source>
</evidence>
<sequence length="790" mass="88931">MDSPLPSSSRRCSSRLSLTKKFSEATKATAPTRELRVKSTQKTVSLCSVQKDEMIQTLTLDPFTLTQLTLAEEDDLISQAADAHTLSSRESIKEERKPIDVPVISISSGSDREASPTPKKSTISEFFTPIKARRASPSSSGMGVSTVKGASTTQKSSSRKENYSKTDPKKVKKVRRQICKSTNIKMLTNKYFDDSQKRITNFFSKTNEDPDKVGYHRVLKSSVMPAINTDDENMEKFLSVDINVGSQPLRATQIEGPALEPIPDDPGKIMERIEKAQSALYDKDVEDWNMEVTDVPIMVSIPVNEETGDSGYSETKTVGQQQAKTPAVKRKSTAFKSTAKKERHAGKTPATTGKKPQGQRRKIVCPKYKIIAGTNFAVDAFRYGDIEGVSHYFLTHFHADHYIGLKRSFDKPLIMSPITSRLVKAFINVQEEFYRLIDLHETITIDDVRITALDANHCPGAVMFLFQLPTGTNILHTGDFRASSDMEEYPEFWNMDVHCIYLDTTYLSSKYAFKSQWESITEACDVVRTILNRNIGARVLIVCGSYLIGKEKVWAELAAQFNYKVWTEPNRRKALAAVDDALQNQWLVDDAKFADIHVLSMNKLSYDELTAYYEQFPDRYDLLIALRPSGWEKNSRPQYRGRINIIGVEYSEHSSFDELKRFVRFLRPHDVISTVPYGNSNQNKTPQVPLGWYRGDIRPERQALQLSMTSFVKVGSKTPFARPERKKSSVAIKAVPAEEDDDDDCTIVLSDTANASKSVQNNEGRADHDDTAVHSEKGEEDGDSDSDWMP</sequence>
<feature type="domain" description="Metallo-beta-lactamase" evidence="7">
    <location>
        <begin position="364"/>
        <end position="510"/>
    </location>
</feature>
<evidence type="ECO:0000259" key="7">
    <source>
        <dbReference type="SMART" id="SM00849"/>
    </source>
</evidence>
<feature type="region of interest" description="Disordered" evidence="6">
    <location>
        <begin position="735"/>
        <end position="790"/>
    </location>
</feature>
<feature type="compositionally biased region" description="Acidic residues" evidence="6">
    <location>
        <begin position="778"/>
        <end position="790"/>
    </location>
</feature>
<dbReference type="Pfam" id="PF07522">
    <property type="entry name" value="DRMBL"/>
    <property type="match status" value="1"/>
</dbReference>
<dbReference type="SUPFAM" id="SSF56281">
    <property type="entry name" value="Metallo-hydrolase/oxidoreductase"/>
    <property type="match status" value="1"/>
</dbReference>